<feature type="region of interest" description="Disordered" evidence="1">
    <location>
        <begin position="1"/>
        <end position="153"/>
    </location>
</feature>
<dbReference type="Proteomes" id="UP000054302">
    <property type="component" value="Unassembled WGS sequence"/>
</dbReference>
<dbReference type="InterPro" id="IPR018822">
    <property type="entry name" value="UPF0646"/>
</dbReference>
<gene>
    <name evidence="2" type="ORF">PV10_03452</name>
</gene>
<dbReference type="Pfam" id="PF10336">
    <property type="entry name" value="DUF2420"/>
    <property type="match status" value="1"/>
</dbReference>
<sequence>MTTAPSLLFPSIDTSSLDDKMDVASSPYRQSEDIDIELESVHDPSVIEDDMVDYNPESFLDSGEARQDQADNEYLDDDDMLDDAPPSASEPLDYTMDAPTSPSQQKQDEDEDILYEDDDDNLITSHDAAEESIGLEHLEHEPAADVEHPQQEDLEDLIDVTEQDYLSPNTNQVEEATATVGPLTTALEDSSATVATSLPTGTNQPAQETLDTKLPADVQKSVDDLDASVPDPTSLPEDPDSELNGEETVTLAQDPGDSPQDLHPVTVVYLDDEMSLFPPTISDGSSLYFLSDTSLAFEPLDKLLAACREVLVGTLDHHDELVLDIPGLGLHICEDSRYAAEITLNQVLEVYLSLCHNQALEPIHPLYCQLSSRVSLASQYEYLVASGAEGKSFAEIAADHVDSPFDDEVSAHQPGATTPVQDGSDGEHTVAAEEETAVHKDDGLQQYAHDPEPSQSTAEDSQIGQVADKVQEVGAQSDAVEVNGENDQPQDGPLDETAAELDVQGASSDEHVQFTESDEHQGTHADESEYHDTGEPEFDAEAEDVFDPDVDDGQDQNDATVGSVTEDGIYDDEELFAEGEDETLVANVSSTLDPHEAAQEVSATVVPDGTEVTPAEADFTRHNTEPDVNPTTTDGLHAATNTTASPPVTPSKNKLVKRKAEEDDEFDFLDLSTPEPKRRRPS</sequence>
<evidence type="ECO:0000313" key="3">
    <source>
        <dbReference type="Proteomes" id="UP000054302"/>
    </source>
</evidence>
<accession>A0A0D1ZMH3</accession>
<name>A0A0D1ZMH3_EXOME</name>
<feature type="compositionally biased region" description="Polar residues" evidence="1">
    <location>
        <begin position="629"/>
        <end position="652"/>
    </location>
</feature>
<organism evidence="2 3">
    <name type="scientific">Exophiala mesophila</name>
    <name type="common">Black yeast-like fungus</name>
    <dbReference type="NCBI Taxonomy" id="212818"/>
    <lineage>
        <taxon>Eukaryota</taxon>
        <taxon>Fungi</taxon>
        <taxon>Dikarya</taxon>
        <taxon>Ascomycota</taxon>
        <taxon>Pezizomycotina</taxon>
        <taxon>Eurotiomycetes</taxon>
        <taxon>Chaetothyriomycetidae</taxon>
        <taxon>Chaetothyriales</taxon>
        <taxon>Herpotrichiellaceae</taxon>
        <taxon>Exophiala</taxon>
    </lineage>
</organism>
<feature type="region of interest" description="Disordered" evidence="1">
    <location>
        <begin position="595"/>
        <end position="682"/>
    </location>
</feature>
<protein>
    <submittedName>
        <fullName evidence="2">Uncharacterized protein</fullName>
    </submittedName>
</protein>
<dbReference type="STRING" id="212818.A0A0D1ZMH3"/>
<dbReference type="HOGENOM" id="CLU_375985_0_0_1"/>
<evidence type="ECO:0000313" key="2">
    <source>
        <dbReference type="EMBL" id="KIV95847.1"/>
    </source>
</evidence>
<dbReference type="EMBL" id="KN847521">
    <property type="protein sequence ID" value="KIV95847.1"/>
    <property type="molecule type" value="Genomic_DNA"/>
</dbReference>
<reference evidence="2 3" key="1">
    <citation type="submission" date="2015-01" db="EMBL/GenBank/DDBJ databases">
        <title>The Genome Sequence of Exophiala mesophila CBS40295.</title>
        <authorList>
            <consortium name="The Broad Institute Genomics Platform"/>
            <person name="Cuomo C."/>
            <person name="de Hoog S."/>
            <person name="Gorbushina A."/>
            <person name="Stielow B."/>
            <person name="Teixiera M."/>
            <person name="Abouelleil A."/>
            <person name="Chapman S.B."/>
            <person name="Priest M."/>
            <person name="Young S.K."/>
            <person name="Wortman J."/>
            <person name="Nusbaum C."/>
            <person name="Birren B."/>
        </authorList>
    </citation>
    <scope>NUCLEOTIDE SEQUENCE [LARGE SCALE GENOMIC DNA]</scope>
    <source>
        <strain evidence="2 3">CBS 40295</strain>
    </source>
</reference>
<dbReference type="VEuPathDB" id="FungiDB:PV10_03452"/>
<dbReference type="OMA" id="RLCHNDG"/>
<dbReference type="GeneID" id="27321297"/>
<feature type="compositionally biased region" description="Basic and acidic residues" evidence="1">
    <location>
        <begin position="134"/>
        <end position="151"/>
    </location>
</feature>
<feature type="compositionally biased region" description="Basic and acidic residues" evidence="1">
    <location>
        <begin position="508"/>
        <end position="534"/>
    </location>
</feature>
<feature type="compositionally biased region" description="Acidic residues" evidence="1">
    <location>
        <begin position="535"/>
        <end position="555"/>
    </location>
</feature>
<feature type="compositionally biased region" description="Polar residues" evidence="1">
    <location>
        <begin position="194"/>
        <end position="209"/>
    </location>
</feature>
<feature type="compositionally biased region" description="Acidic residues" evidence="1">
    <location>
        <begin position="108"/>
        <end position="121"/>
    </location>
</feature>
<dbReference type="RefSeq" id="XP_016227421.1">
    <property type="nucleotide sequence ID" value="XM_016367903.1"/>
</dbReference>
<feature type="compositionally biased region" description="Basic and acidic residues" evidence="1">
    <location>
        <begin position="425"/>
        <end position="443"/>
    </location>
</feature>
<feature type="compositionally biased region" description="Polar residues" evidence="1">
    <location>
        <begin position="453"/>
        <end position="464"/>
    </location>
</feature>
<dbReference type="OrthoDB" id="5339076at2759"/>
<feature type="region of interest" description="Disordered" evidence="1">
    <location>
        <begin position="405"/>
        <end position="465"/>
    </location>
</feature>
<proteinExistence type="predicted"/>
<feature type="compositionally biased region" description="Acidic residues" evidence="1">
    <location>
        <begin position="70"/>
        <end position="82"/>
    </location>
</feature>
<keyword evidence="3" id="KW-1185">Reference proteome</keyword>
<feature type="region of interest" description="Disordered" evidence="1">
    <location>
        <begin position="482"/>
        <end position="567"/>
    </location>
</feature>
<feature type="region of interest" description="Disordered" evidence="1">
    <location>
        <begin position="194"/>
        <end position="261"/>
    </location>
</feature>
<dbReference type="AlphaFoldDB" id="A0A0D1ZMH3"/>
<evidence type="ECO:0000256" key="1">
    <source>
        <dbReference type="SAM" id="MobiDB-lite"/>
    </source>
</evidence>